<dbReference type="AlphaFoldDB" id="A0A846REQ0"/>
<dbReference type="Proteomes" id="UP000547458">
    <property type="component" value="Unassembled WGS sequence"/>
</dbReference>
<protein>
    <submittedName>
        <fullName evidence="7">Multiple sugar transport system substrate-binding protein</fullName>
    </submittedName>
</protein>
<comment type="caution">
    <text evidence="7">The sequence shown here is derived from an EMBL/GenBank/DDBJ whole genome shotgun (WGS) entry which is preliminary data.</text>
</comment>
<gene>
    <name evidence="7" type="ORF">BJ994_000694</name>
</gene>
<evidence type="ECO:0000313" key="8">
    <source>
        <dbReference type="Proteomes" id="UP000547458"/>
    </source>
</evidence>
<keyword evidence="5" id="KW-0449">Lipoprotein</keyword>
<sequence>MRKSRSTTLGVGLLVGALFLSACGGDAGAPGEDASPAGNASGEIRFSSALAGMDKVAEAFNESQDSITVTFEEAANTANGGNALLTTAIEAGNAPDVAMVEYASLPQFVTSGNVIPLDEVLPAEMVDGIEPSIKDLVTLGDQTWAAPYDTPPMVAWYRADMLEAAGVEVPTSWEEFEAAGLAVQEKFPGVALASFNPNEAPMLAGQAWANGAQWFAAEEDTWKVGVTDAASLEVADRYQGLIDQGILKVVNAFSDEWTADITNSKVAGLFGGSWSATGIRARAEGQEGNWVAAQLPSEGGSLLGGSSFVIPKSSKNAAAAAKFIEYAATNPAAVGARGDTGSAYFADPDLTAAAKEAYDATFFGNDIYEVFDAAAATINSGWQWGPNYEITNTALKDAFSKVAPDGPSVADAFETAQAATVEGLEQSGLSVTE</sequence>
<evidence type="ECO:0000256" key="3">
    <source>
        <dbReference type="ARBA" id="ARBA00023136"/>
    </source>
</evidence>
<dbReference type="InterPro" id="IPR006059">
    <property type="entry name" value="SBP"/>
</dbReference>
<reference evidence="7 8" key="1">
    <citation type="submission" date="2020-03" db="EMBL/GenBank/DDBJ databases">
        <title>Sequencing the genomes of 1000 actinobacteria strains.</title>
        <authorList>
            <person name="Klenk H.-P."/>
        </authorList>
    </citation>
    <scope>NUCLEOTIDE SEQUENCE [LARGE SCALE GENOMIC DNA]</scope>
    <source>
        <strain evidence="7 8">DSM 16403</strain>
    </source>
</reference>
<keyword evidence="4" id="KW-0564">Palmitate</keyword>
<dbReference type="PANTHER" id="PTHR43649">
    <property type="entry name" value="ARABINOSE-BINDING PROTEIN-RELATED"/>
    <property type="match status" value="1"/>
</dbReference>
<proteinExistence type="predicted"/>
<evidence type="ECO:0000256" key="1">
    <source>
        <dbReference type="ARBA" id="ARBA00022475"/>
    </source>
</evidence>
<evidence type="ECO:0000256" key="4">
    <source>
        <dbReference type="ARBA" id="ARBA00023139"/>
    </source>
</evidence>
<evidence type="ECO:0000256" key="2">
    <source>
        <dbReference type="ARBA" id="ARBA00022729"/>
    </source>
</evidence>
<evidence type="ECO:0000256" key="5">
    <source>
        <dbReference type="ARBA" id="ARBA00023288"/>
    </source>
</evidence>
<dbReference type="EMBL" id="JAATJL010000001">
    <property type="protein sequence ID" value="NJC21618.1"/>
    <property type="molecule type" value="Genomic_DNA"/>
</dbReference>
<dbReference type="Gene3D" id="3.40.190.10">
    <property type="entry name" value="Periplasmic binding protein-like II"/>
    <property type="match status" value="1"/>
</dbReference>
<dbReference type="Pfam" id="PF01547">
    <property type="entry name" value="SBP_bac_1"/>
    <property type="match status" value="1"/>
</dbReference>
<dbReference type="SUPFAM" id="SSF53850">
    <property type="entry name" value="Periplasmic binding protein-like II"/>
    <property type="match status" value="1"/>
</dbReference>
<keyword evidence="8" id="KW-1185">Reference proteome</keyword>
<dbReference type="PANTHER" id="PTHR43649:SF33">
    <property type="entry name" value="POLYGALACTURONAN_RHAMNOGALACTURONAN-BINDING PROTEIN YTCQ"/>
    <property type="match status" value="1"/>
</dbReference>
<accession>A0A846REQ0</accession>
<dbReference type="RefSeq" id="WP_167991520.1">
    <property type="nucleotide sequence ID" value="NZ_JAATJL010000001.1"/>
</dbReference>
<keyword evidence="7" id="KW-0813">Transport</keyword>
<dbReference type="PROSITE" id="PS51257">
    <property type="entry name" value="PROKAR_LIPOPROTEIN"/>
    <property type="match status" value="1"/>
</dbReference>
<keyword evidence="3" id="KW-0472">Membrane</keyword>
<keyword evidence="7" id="KW-0762">Sugar transport</keyword>
<feature type="chain" id="PRO_5038409754" evidence="6">
    <location>
        <begin position="23"/>
        <end position="433"/>
    </location>
</feature>
<name>A0A846REQ0_9MICC</name>
<evidence type="ECO:0000256" key="6">
    <source>
        <dbReference type="SAM" id="SignalP"/>
    </source>
</evidence>
<feature type="signal peptide" evidence="6">
    <location>
        <begin position="1"/>
        <end position="22"/>
    </location>
</feature>
<keyword evidence="1" id="KW-1003">Cell membrane</keyword>
<dbReference type="InterPro" id="IPR050490">
    <property type="entry name" value="Bact_solute-bd_prot1"/>
</dbReference>
<keyword evidence="2 6" id="KW-0732">Signal</keyword>
<evidence type="ECO:0000313" key="7">
    <source>
        <dbReference type="EMBL" id="NJC21618.1"/>
    </source>
</evidence>
<organism evidence="7 8">
    <name type="scientific">Arthrobacter pigmenti</name>
    <dbReference type="NCBI Taxonomy" id="271432"/>
    <lineage>
        <taxon>Bacteria</taxon>
        <taxon>Bacillati</taxon>
        <taxon>Actinomycetota</taxon>
        <taxon>Actinomycetes</taxon>
        <taxon>Micrococcales</taxon>
        <taxon>Micrococcaceae</taxon>
        <taxon>Arthrobacter</taxon>
    </lineage>
</organism>